<dbReference type="STRING" id="1156394.T0QBF4"/>
<dbReference type="Pfam" id="PF00501">
    <property type="entry name" value="AMP-binding"/>
    <property type="match status" value="1"/>
</dbReference>
<dbReference type="OrthoDB" id="3633556at2759"/>
<dbReference type="InterPro" id="IPR042099">
    <property type="entry name" value="ANL_N_sf"/>
</dbReference>
<protein>
    <recommendedName>
        <fullName evidence="4">AMP-dependent synthetase/ligase domain-containing protein</fullName>
    </recommendedName>
</protein>
<dbReference type="GO" id="GO:0005783">
    <property type="term" value="C:endoplasmic reticulum"/>
    <property type="evidence" value="ECO:0007669"/>
    <property type="project" value="TreeGrafter"/>
</dbReference>
<evidence type="ECO:0000259" key="4">
    <source>
        <dbReference type="Pfam" id="PF00501"/>
    </source>
</evidence>
<dbReference type="PANTHER" id="PTHR43272:SF32">
    <property type="entry name" value="AMP-DEPENDENT SYNTHETASE_LIGASE DOMAIN-CONTAINING PROTEIN"/>
    <property type="match status" value="1"/>
</dbReference>
<keyword evidence="1" id="KW-0436">Ligase</keyword>
<dbReference type="Pfam" id="PF23562">
    <property type="entry name" value="AMP-binding_C_3"/>
    <property type="match status" value="1"/>
</dbReference>
<sequence length="627" mass="68060">MATTKSRRSSKLPTPMPPPPRTLWAAFMEAVETSASAAAITRWSTNAASPGSYSWLEYAGQAADFARSFVAMEIARNDVVLFQMTAHPTACTFLNMGVVGAGALVCHWRVQLQEVQSMWHSFPGFKWIVTDAASLLPDYALLPHLAGIIYVGSSRAVLPATDVPVYSVDQFLELGKLHPDASFEAIQQLVRPTDDCLVSCQYAPDGHLVHYVLTHDNILFTAAQLAEGLQIDVGPTDRIIAYLPLHFVSSQIIEWYLSIALGGGPVLYCVEGDASPSTLKQIQPTLFFGTPATWTALGRQLVTIKAQAHSVLYAWAKTRAVHHAAKLQVGGPRSKAKASLGHSLANKLVLASMKKKLGLDSCRFCGVVLAKLAFDKIELFSTADLPLYQLDGSVETSGFASVNAPNAWALGSSGKPLPGTIIALAESPSGTEYQLCYKGRNVCNHVRGADNAWHSFQYGGLNPFGYVVINHHKEFIILASGDRIPPAPYEALLLRRAPYLQRAVVVGDGHTYLTVLLVLKTKKDKLVDDAIEKGRTLGSKALTIAEVLRCPIWAVALDQLLEQVNQAPLATLGDAAGTPFSLVAVFPLRKWLLLPQDLGPPELSLDGDLVHRHVVANKYEKLIETLY</sequence>
<dbReference type="PANTHER" id="PTHR43272">
    <property type="entry name" value="LONG-CHAIN-FATTY-ACID--COA LIGASE"/>
    <property type="match status" value="1"/>
</dbReference>
<accession>T0QBF4</accession>
<dbReference type="OMA" id="KWILMAA"/>
<dbReference type="RefSeq" id="XP_008615603.1">
    <property type="nucleotide sequence ID" value="XM_008617381.1"/>
</dbReference>
<dbReference type="Proteomes" id="UP000030762">
    <property type="component" value="Unassembled WGS sequence"/>
</dbReference>
<dbReference type="GeneID" id="19952073"/>
<dbReference type="VEuPathDB" id="FungiDB:SDRG_11346"/>
<dbReference type="SUPFAM" id="SSF56801">
    <property type="entry name" value="Acetyl-CoA synthetase-like"/>
    <property type="match status" value="1"/>
</dbReference>
<evidence type="ECO:0000313" key="6">
    <source>
        <dbReference type="Proteomes" id="UP000030762"/>
    </source>
</evidence>
<evidence type="ECO:0000256" key="2">
    <source>
        <dbReference type="ARBA" id="ARBA00022832"/>
    </source>
</evidence>
<dbReference type="eggNOG" id="KOG1256">
    <property type="taxonomic scope" value="Eukaryota"/>
</dbReference>
<dbReference type="EMBL" id="JH767172">
    <property type="protein sequence ID" value="EQC30865.1"/>
    <property type="molecule type" value="Genomic_DNA"/>
</dbReference>
<dbReference type="GO" id="GO:0016020">
    <property type="term" value="C:membrane"/>
    <property type="evidence" value="ECO:0007669"/>
    <property type="project" value="TreeGrafter"/>
</dbReference>
<feature type="domain" description="AMP-dependent synthetase/ligase" evidence="4">
    <location>
        <begin position="212"/>
        <end position="442"/>
    </location>
</feature>
<dbReference type="AlphaFoldDB" id="T0QBF4"/>
<evidence type="ECO:0000313" key="5">
    <source>
        <dbReference type="EMBL" id="EQC30865.1"/>
    </source>
</evidence>
<evidence type="ECO:0000256" key="3">
    <source>
        <dbReference type="ARBA" id="ARBA00023098"/>
    </source>
</evidence>
<dbReference type="GO" id="GO:0004467">
    <property type="term" value="F:long-chain fatty acid-CoA ligase activity"/>
    <property type="evidence" value="ECO:0007669"/>
    <property type="project" value="TreeGrafter"/>
</dbReference>
<evidence type="ECO:0000256" key="1">
    <source>
        <dbReference type="ARBA" id="ARBA00022598"/>
    </source>
</evidence>
<proteinExistence type="predicted"/>
<name>T0QBF4_SAPDV</name>
<keyword evidence="3" id="KW-0443">Lipid metabolism</keyword>
<gene>
    <name evidence="5" type="ORF">SDRG_11346</name>
</gene>
<dbReference type="InterPro" id="IPR000873">
    <property type="entry name" value="AMP-dep_synth/lig_dom"/>
</dbReference>
<keyword evidence="6" id="KW-1185">Reference proteome</keyword>
<keyword evidence="2" id="KW-0276">Fatty acid metabolism</keyword>
<dbReference type="Gene3D" id="3.40.50.12780">
    <property type="entry name" value="N-terminal domain of ligase-like"/>
    <property type="match status" value="1"/>
</dbReference>
<organism evidence="5 6">
    <name type="scientific">Saprolegnia diclina (strain VS20)</name>
    <dbReference type="NCBI Taxonomy" id="1156394"/>
    <lineage>
        <taxon>Eukaryota</taxon>
        <taxon>Sar</taxon>
        <taxon>Stramenopiles</taxon>
        <taxon>Oomycota</taxon>
        <taxon>Saprolegniomycetes</taxon>
        <taxon>Saprolegniales</taxon>
        <taxon>Saprolegniaceae</taxon>
        <taxon>Saprolegnia</taxon>
    </lineage>
</organism>
<reference evidence="5 6" key="1">
    <citation type="submission" date="2012-04" db="EMBL/GenBank/DDBJ databases">
        <title>The Genome Sequence of Saprolegnia declina VS20.</title>
        <authorList>
            <consortium name="The Broad Institute Genome Sequencing Platform"/>
            <person name="Russ C."/>
            <person name="Nusbaum C."/>
            <person name="Tyler B."/>
            <person name="van West P."/>
            <person name="Dieguez-Uribeondo J."/>
            <person name="de Bruijn I."/>
            <person name="Tripathy S."/>
            <person name="Jiang R."/>
            <person name="Young S.K."/>
            <person name="Zeng Q."/>
            <person name="Gargeya S."/>
            <person name="Fitzgerald M."/>
            <person name="Haas B."/>
            <person name="Abouelleil A."/>
            <person name="Alvarado L."/>
            <person name="Arachchi H.M."/>
            <person name="Berlin A."/>
            <person name="Chapman S.B."/>
            <person name="Goldberg J."/>
            <person name="Griggs A."/>
            <person name="Gujja S."/>
            <person name="Hansen M."/>
            <person name="Howarth C."/>
            <person name="Imamovic A."/>
            <person name="Larimer J."/>
            <person name="McCowen C."/>
            <person name="Montmayeur A."/>
            <person name="Murphy C."/>
            <person name="Neiman D."/>
            <person name="Pearson M."/>
            <person name="Priest M."/>
            <person name="Roberts A."/>
            <person name="Saif S."/>
            <person name="Shea T."/>
            <person name="Sisk P."/>
            <person name="Sykes S."/>
            <person name="Wortman J."/>
            <person name="Nusbaum C."/>
            <person name="Birren B."/>
        </authorList>
    </citation>
    <scope>NUCLEOTIDE SEQUENCE [LARGE SCALE GENOMIC DNA]</scope>
    <source>
        <strain evidence="5 6">VS20</strain>
    </source>
</reference>
<dbReference type="InParanoid" id="T0QBF4"/>